<organism evidence="1">
    <name type="scientific">Nocardia globerula</name>
    <dbReference type="NCBI Taxonomy" id="1818"/>
    <lineage>
        <taxon>Bacteria</taxon>
        <taxon>Bacillati</taxon>
        <taxon>Actinomycetota</taxon>
        <taxon>Actinomycetes</taxon>
        <taxon>Mycobacteriales</taxon>
        <taxon>Nocardiaceae</taxon>
        <taxon>Nocardia</taxon>
    </lineage>
</organism>
<sequence>MTRLTVNGKRARRTGVVVASMAVLGLAVTPGIAWASNPIADGSPVAVRSIATAPSEAGVAAEVACGAATPISDEELQKLIDEGKVVRAEEAGTAALTIEVPSEAAIFIAREGMPALPTVEWAPTIEGVPAEVLDVAGVAPLVEGVALSCAVAAG</sequence>
<dbReference type="AlphaFoldDB" id="A0A652YPV1"/>
<comment type="caution">
    <text evidence="1">The sequence shown here is derived from an EMBL/GenBank/DDBJ whole genome shotgun (WGS) entry which is preliminary data.</text>
</comment>
<dbReference type="EMBL" id="VNIQ01000004">
    <property type="protein sequence ID" value="TYQ04145.1"/>
    <property type="molecule type" value="Genomic_DNA"/>
</dbReference>
<evidence type="ECO:0008006" key="2">
    <source>
        <dbReference type="Google" id="ProtNLM"/>
    </source>
</evidence>
<accession>A0A652YPV1</accession>
<gene>
    <name evidence="1" type="ORF">FNL38_104521</name>
</gene>
<reference evidence="1" key="1">
    <citation type="submission" date="2019-07" db="EMBL/GenBank/DDBJ databases">
        <title>Genomic Encyclopedia of Type Strains, Phase IV (KMG-IV): sequencing the most valuable type-strain genomes for metagenomic binning, comparative biology and taxonomic classification.</title>
        <authorList>
            <person name="Goeker M."/>
        </authorList>
    </citation>
    <scope>NUCLEOTIDE SEQUENCE</scope>
    <source>
        <strain evidence="1">DSM 44596</strain>
    </source>
</reference>
<name>A0A652YPV1_NOCGL</name>
<protein>
    <recommendedName>
        <fullName evidence="2">Light harvesting protein subunit alpha</fullName>
    </recommendedName>
</protein>
<proteinExistence type="predicted"/>
<evidence type="ECO:0000313" key="1">
    <source>
        <dbReference type="EMBL" id="TYQ04145.1"/>
    </source>
</evidence>